<evidence type="ECO:0000256" key="1">
    <source>
        <dbReference type="SAM" id="MobiDB-lite"/>
    </source>
</evidence>
<sequence length="198" mass="21412">MSTSPHVLFRNRESAPHSKVDHIVIDDSDDEDDPLFAPSARKFAGNVRASRYRATHPAIARPAVPFYFNGEIFQSITAIPGLRSQSFEELRVDCYLQSMIATGARPKPVELLTNRGTVIPPTFAPFHEDIAFMGDAIMMDVGDTVMAPYPAMLESAASLAAPELSGDSQSSARSSFNPSHAVTSTYIPGMQRPSAAGI</sequence>
<accession>A0A0D7AKM5</accession>
<dbReference type="Proteomes" id="UP000054144">
    <property type="component" value="Unassembled WGS sequence"/>
</dbReference>
<keyword evidence="3" id="KW-1185">Reference proteome</keyword>
<proteinExistence type="predicted"/>
<evidence type="ECO:0000313" key="2">
    <source>
        <dbReference type="EMBL" id="KIY52420.1"/>
    </source>
</evidence>
<dbReference type="AlphaFoldDB" id="A0A0D7AKM5"/>
<dbReference type="EMBL" id="KN881643">
    <property type="protein sequence ID" value="KIY52420.1"/>
    <property type="molecule type" value="Genomic_DNA"/>
</dbReference>
<organism evidence="2 3">
    <name type="scientific">Fistulina hepatica ATCC 64428</name>
    <dbReference type="NCBI Taxonomy" id="1128425"/>
    <lineage>
        <taxon>Eukaryota</taxon>
        <taxon>Fungi</taxon>
        <taxon>Dikarya</taxon>
        <taxon>Basidiomycota</taxon>
        <taxon>Agaricomycotina</taxon>
        <taxon>Agaricomycetes</taxon>
        <taxon>Agaricomycetidae</taxon>
        <taxon>Agaricales</taxon>
        <taxon>Fistulinaceae</taxon>
        <taxon>Fistulina</taxon>
    </lineage>
</organism>
<feature type="compositionally biased region" description="Polar residues" evidence="1">
    <location>
        <begin position="166"/>
        <end position="186"/>
    </location>
</feature>
<feature type="region of interest" description="Disordered" evidence="1">
    <location>
        <begin position="164"/>
        <end position="187"/>
    </location>
</feature>
<reference evidence="2 3" key="1">
    <citation type="journal article" date="2015" name="Fungal Genet. Biol.">
        <title>Evolution of novel wood decay mechanisms in Agaricales revealed by the genome sequences of Fistulina hepatica and Cylindrobasidium torrendii.</title>
        <authorList>
            <person name="Floudas D."/>
            <person name="Held B.W."/>
            <person name="Riley R."/>
            <person name="Nagy L.G."/>
            <person name="Koehler G."/>
            <person name="Ransdell A.S."/>
            <person name="Younus H."/>
            <person name="Chow J."/>
            <person name="Chiniquy J."/>
            <person name="Lipzen A."/>
            <person name="Tritt A."/>
            <person name="Sun H."/>
            <person name="Haridas S."/>
            <person name="LaButti K."/>
            <person name="Ohm R.A."/>
            <person name="Kues U."/>
            <person name="Blanchette R.A."/>
            <person name="Grigoriev I.V."/>
            <person name="Minto R.E."/>
            <person name="Hibbett D.S."/>
        </authorList>
    </citation>
    <scope>NUCLEOTIDE SEQUENCE [LARGE SCALE GENOMIC DNA]</scope>
    <source>
        <strain evidence="2 3">ATCC 64428</strain>
    </source>
</reference>
<protein>
    <submittedName>
        <fullName evidence="2">Uncharacterized protein</fullName>
    </submittedName>
</protein>
<dbReference type="OrthoDB" id="2604709at2759"/>
<gene>
    <name evidence="2" type="ORF">FISHEDRAFT_55931</name>
</gene>
<name>A0A0D7AKM5_9AGAR</name>
<evidence type="ECO:0000313" key="3">
    <source>
        <dbReference type="Proteomes" id="UP000054144"/>
    </source>
</evidence>